<dbReference type="EMBL" id="MNPL01024564">
    <property type="protein sequence ID" value="OQR68482.1"/>
    <property type="molecule type" value="Genomic_DNA"/>
</dbReference>
<feature type="compositionally biased region" description="Polar residues" evidence="1">
    <location>
        <begin position="26"/>
        <end position="70"/>
    </location>
</feature>
<name>A0A1V9X5C6_9ACAR</name>
<protein>
    <submittedName>
        <fullName evidence="2">Calcium-activated potassium channel slowpoke-like</fullName>
    </submittedName>
</protein>
<reference evidence="2 3" key="1">
    <citation type="journal article" date="2017" name="Gigascience">
        <title>Draft genome of the honey bee ectoparasitic mite, Tropilaelaps mercedesae, is shaped by the parasitic life history.</title>
        <authorList>
            <person name="Dong X."/>
            <person name="Armstrong S.D."/>
            <person name="Xia D."/>
            <person name="Makepeace B.L."/>
            <person name="Darby A.C."/>
            <person name="Kadowaki T."/>
        </authorList>
    </citation>
    <scope>NUCLEOTIDE SEQUENCE [LARGE SCALE GENOMIC DNA]</scope>
    <source>
        <strain evidence="2">Wuxi-XJTLU</strain>
    </source>
</reference>
<evidence type="ECO:0000313" key="2">
    <source>
        <dbReference type="EMBL" id="OQR68482.1"/>
    </source>
</evidence>
<feature type="non-terminal residue" evidence="2">
    <location>
        <position position="90"/>
    </location>
</feature>
<keyword evidence="3" id="KW-1185">Reference proteome</keyword>
<sequence>GSGVAQGGPTFTPPDVPKRLKPPRASQPQLLNNNESSVLPTVGRMQQQMPNLPQSKPPKSSQQHLQSIKSATGKMAIEQSTQNNALLSPP</sequence>
<comment type="caution">
    <text evidence="2">The sequence shown here is derived from an EMBL/GenBank/DDBJ whole genome shotgun (WGS) entry which is preliminary data.</text>
</comment>
<keyword evidence="2" id="KW-0813">Transport</keyword>
<organism evidence="2 3">
    <name type="scientific">Tropilaelaps mercedesae</name>
    <dbReference type="NCBI Taxonomy" id="418985"/>
    <lineage>
        <taxon>Eukaryota</taxon>
        <taxon>Metazoa</taxon>
        <taxon>Ecdysozoa</taxon>
        <taxon>Arthropoda</taxon>
        <taxon>Chelicerata</taxon>
        <taxon>Arachnida</taxon>
        <taxon>Acari</taxon>
        <taxon>Parasitiformes</taxon>
        <taxon>Mesostigmata</taxon>
        <taxon>Gamasina</taxon>
        <taxon>Dermanyssoidea</taxon>
        <taxon>Laelapidae</taxon>
        <taxon>Tropilaelaps</taxon>
    </lineage>
</organism>
<dbReference type="GO" id="GO:0034220">
    <property type="term" value="P:monoatomic ion transmembrane transport"/>
    <property type="evidence" value="ECO:0007669"/>
    <property type="project" value="UniProtKB-KW"/>
</dbReference>
<feature type="non-terminal residue" evidence="2">
    <location>
        <position position="1"/>
    </location>
</feature>
<proteinExistence type="predicted"/>
<feature type="compositionally biased region" description="Polar residues" evidence="1">
    <location>
        <begin position="78"/>
        <end position="90"/>
    </location>
</feature>
<feature type="region of interest" description="Disordered" evidence="1">
    <location>
        <begin position="1"/>
        <end position="90"/>
    </location>
</feature>
<gene>
    <name evidence="2" type="ORF">BIW11_12888</name>
</gene>
<dbReference type="AlphaFoldDB" id="A0A1V9X5C6"/>
<keyword evidence="2" id="KW-0407">Ion channel</keyword>
<accession>A0A1V9X5C6</accession>
<evidence type="ECO:0000313" key="3">
    <source>
        <dbReference type="Proteomes" id="UP000192247"/>
    </source>
</evidence>
<evidence type="ECO:0000256" key="1">
    <source>
        <dbReference type="SAM" id="MobiDB-lite"/>
    </source>
</evidence>
<keyword evidence="2" id="KW-0406">Ion transport</keyword>
<dbReference type="Proteomes" id="UP000192247">
    <property type="component" value="Unassembled WGS sequence"/>
</dbReference>
<dbReference type="InParanoid" id="A0A1V9X5C6"/>